<evidence type="ECO:0000313" key="2">
    <source>
        <dbReference type="Proteomes" id="UP000005727"/>
    </source>
</evidence>
<evidence type="ECO:0000313" key="1">
    <source>
        <dbReference type="EMBL" id="EEY04531.1"/>
    </source>
</evidence>
<keyword evidence="2" id="KW-1185">Reference proteome</keyword>
<dbReference type="EMBL" id="EQ999582">
    <property type="protein sequence ID" value="EEY04531.1"/>
    <property type="molecule type" value="Genomic_DNA"/>
</dbReference>
<dbReference type="Proteomes" id="UP000005727">
    <property type="component" value="Unassembled WGS sequence"/>
</dbReference>
<accession>A0A7U8KAJ9</accession>
<dbReference type="AlphaFoldDB" id="A0A7U8KAJ9"/>
<reference evidence="1 2" key="1">
    <citation type="submission" date="2009-01" db="EMBL/GenBank/DDBJ databases">
        <title>The Genome Sequence of Brucella neotomae 5K33.</title>
        <authorList>
            <consortium name="The Broad Institute Genome Sequencing Platform"/>
            <person name="Ward D."/>
            <person name="Young S.K."/>
            <person name="Kodira C.D."/>
            <person name="Zeng Q."/>
            <person name="Koehrsen M."/>
            <person name="Alvarado L."/>
            <person name="Berlin A."/>
            <person name="Borenstein D."/>
            <person name="Chen Z."/>
            <person name="Engels R."/>
            <person name="Freedman E."/>
            <person name="Gellesch M."/>
            <person name="Goldberg J."/>
            <person name="Griggs A."/>
            <person name="Gujja S."/>
            <person name="Heiman D."/>
            <person name="Hepburn T."/>
            <person name="Howarth C."/>
            <person name="Jen D."/>
            <person name="Larson L."/>
            <person name="Lewis B."/>
            <person name="Mehta T."/>
            <person name="Park D."/>
            <person name="Pearson M."/>
            <person name="Roberts A."/>
            <person name="Saif S."/>
            <person name="Shea T."/>
            <person name="Shenoy N."/>
            <person name="Sisk P."/>
            <person name="Stolte C."/>
            <person name="Sykes S."/>
            <person name="Walk T."/>
            <person name="White J."/>
            <person name="Yandava C."/>
            <person name="Whatmore A.M."/>
            <person name="Perrett L.L."/>
            <person name="O'Callaghan D."/>
            <person name="Nusbaum C."/>
            <person name="Galagan J."/>
            <person name="Birren B."/>
        </authorList>
    </citation>
    <scope>NUCLEOTIDE SEQUENCE [LARGE SCALE GENOMIC DNA]</scope>
    <source>
        <strain evidence="1 2">5K33</strain>
    </source>
</reference>
<organism evidence="1 2">
    <name type="scientific">Brucella neotomae 5K33</name>
    <dbReference type="NCBI Taxonomy" id="520456"/>
    <lineage>
        <taxon>Bacteria</taxon>
        <taxon>Pseudomonadati</taxon>
        <taxon>Pseudomonadota</taxon>
        <taxon>Alphaproteobacteria</taxon>
        <taxon>Hyphomicrobiales</taxon>
        <taxon>Brucellaceae</taxon>
        <taxon>Brucella/Ochrobactrum group</taxon>
        <taxon>Brucella</taxon>
    </lineage>
</organism>
<protein>
    <submittedName>
        <fullName evidence="1">Uncharacterized protein</fullName>
    </submittedName>
</protein>
<gene>
    <name evidence="1" type="ORF">BANG_01242</name>
</gene>
<sequence length="59" mass="6764">MEFCMSARQAVCLIPGTTNIGAKLPEHFQHKWKPALHSEMYQDKENRAALPIPFKLEPL</sequence>
<proteinExistence type="predicted"/>
<name>A0A7U8KAJ9_BRUNE</name>